<dbReference type="RefSeq" id="WP_092604342.1">
    <property type="nucleotide sequence ID" value="NZ_FNJR01000016.1"/>
</dbReference>
<organism evidence="1 2">
    <name type="scientific">Actinopolyspora xinjiangensis</name>
    <dbReference type="NCBI Taxonomy" id="405564"/>
    <lineage>
        <taxon>Bacteria</taxon>
        <taxon>Bacillati</taxon>
        <taxon>Actinomycetota</taxon>
        <taxon>Actinomycetes</taxon>
        <taxon>Actinopolysporales</taxon>
        <taxon>Actinopolysporaceae</taxon>
        <taxon>Actinopolyspora</taxon>
    </lineage>
</organism>
<dbReference type="AlphaFoldDB" id="A0A1H0WWU2"/>
<accession>A0A1H0WWU2</accession>
<dbReference type="EMBL" id="FNJR01000016">
    <property type="protein sequence ID" value="SDP94885.1"/>
    <property type="molecule type" value="Genomic_DNA"/>
</dbReference>
<sequence length="120" mass="13222">MRPIMVTLTGIAMPSDHHRKSEAVADLLELHRASADSTFEEIRLPVGPAVVTVTEEENALVVDEEPIHVLTRQLTAWVPDPDGTTIAVVSVMTNSFQDWEHVCTLALDIFDSFGWEPLSG</sequence>
<gene>
    <name evidence="1" type="ORF">SAMN04487905_11695</name>
</gene>
<proteinExistence type="predicted"/>
<evidence type="ECO:0000313" key="2">
    <source>
        <dbReference type="Proteomes" id="UP000199497"/>
    </source>
</evidence>
<dbReference type="OrthoDB" id="3630047at2"/>
<protein>
    <submittedName>
        <fullName evidence="1">Uncharacterized protein</fullName>
    </submittedName>
</protein>
<dbReference type="Proteomes" id="UP000199497">
    <property type="component" value="Unassembled WGS sequence"/>
</dbReference>
<evidence type="ECO:0000313" key="1">
    <source>
        <dbReference type="EMBL" id="SDP94885.1"/>
    </source>
</evidence>
<keyword evidence="2" id="KW-1185">Reference proteome</keyword>
<reference evidence="2" key="1">
    <citation type="submission" date="2016-10" db="EMBL/GenBank/DDBJ databases">
        <authorList>
            <person name="Varghese N."/>
            <person name="Submissions S."/>
        </authorList>
    </citation>
    <scope>NUCLEOTIDE SEQUENCE [LARGE SCALE GENOMIC DNA]</scope>
    <source>
        <strain evidence="2">DSM 46732</strain>
    </source>
</reference>
<name>A0A1H0WWU2_9ACTN</name>